<keyword evidence="3" id="KW-1185">Reference proteome</keyword>
<proteinExistence type="predicted"/>
<dbReference type="GO" id="GO:0032259">
    <property type="term" value="P:methylation"/>
    <property type="evidence" value="ECO:0007669"/>
    <property type="project" value="UniProtKB-KW"/>
</dbReference>
<dbReference type="InterPro" id="IPR052514">
    <property type="entry name" value="SAM-dependent_MTase"/>
</dbReference>
<dbReference type="Pfam" id="PF05050">
    <property type="entry name" value="Methyltransf_21"/>
    <property type="match status" value="1"/>
</dbReference>
<dbReference type="AlphaFoldDB" id="A0A4U8UED3"/>
<comment type="caution">
    <text evidence="2">The sequence shown here is derived from an EMBL/GenBank/DDBJ whole genome shotgun (WGS) entry which is preliminary data.</text>
</comment>
<gene>
    <name evidence="2" type="ORF">LS72_005950</name>
</gene>
<keyword evidence="2" id="KW-0808">Transferase</keyword>
<keyword evidence="2" id="KW-0489">Methyltransferase</keyword>
<dbReference type="GO" id="GO:0008168">
    <property type="term" value="F:methyltransferase activity"/>
    <property type="evidence" value="ECO:0007669"/>
    <property type="project" value="UniProtKB-KW"/>
</dbReference>
<protein>
    <submittedName>
        <fullName evidence="2">FkbM family methyltransferase</fullName>
    </submittedName>
</protein>
<dbReference type="EMBL" id="JRPC02000013">
    <property type="protein sequence ID" value="TLE15777.1"/>
    <property type="molecule type" value="Genomic_DNA"/>
</dbReference>
<reference evidence="2 3" key="1">
    <citation type="journal article" date="2014" name="Genome Announc.">
        <title>Draft genome sequences of eight enterohepatic helicobacter species isolated from both laboratory and wild rodents.</title>
        <authorList>
            <person name="Sheh A."/>
            <person name="Shen Z."/>
            <person name="Fox J.G."/>
        </authorList>
    </citation>
    <scope>NUCLEOTIDE SEQUENCE [LARGE SCALE GENOMIC DNA]</scope>
    <source>
        <strain evidence="2 3">MIT-03-7007</strain>
    </source>
</reference>
<dbReference type="InterPro" id="IPR006342">
    <property type="entry name" value="FkbM_mtfrase"/>
</dbReference>
<name>A0A4U8UED3_9HELI</name>
<dbReference type="SUPFAM" id="SSF53335">
    <property type="entry name" value="S-adenosyl-L-methionine-dependent methyltransferases"/>
    <property type="match status" value="1"/>
</dbReference>
<dbReference type="Gene3D" id="3.40.50.150">
    <property type="entry name" value="Vaccinia Virus protein VP39"/>
    <property type="match status" value="1"/>
</dbReference>
<dbReference type="PANTHER" id="PTHR34203:SF15">
    <property type="entry name" value="SLL1173 PROTEIN"/>
    <property type="match status" value="1"/>
</dbReference>
<evidence type="ECO:0000313" key="2">
    <source>
        <dbReference type="EMBL" id="TLE15777.1"/>
    </source>
</evidence>
<organism evidence="2 3">
    <name type="scientific">Helicobacter apodemus</name>
    <dbReference type="NCBI Taxonomy" id="135569"/>
    <lineage>
        <taxon>Bacteria</taxon>
        <taxon>Pseudomonadati</taxon>
        <taxon>Campylobacterota</taxon>
        <taxon>Epsilonproteobacteria</taxon>
        <taxon>Campylobacterales</taxon>
        <taxon>Helicobacteraceae</taxon>
        <taxon>Helicobacter</taxon>
    </lineage>
</organism>
<dbReference type="Proteomes" id="UP000029920">
    <property type="component" value="Unassembled WGS sequence"/>
</dbReference>
<dbReference type="RefSeq" id="WP_034552290.1">
    <property type="nucleotide sequence ID" value="NZ_JRPC02000013.1"/>
</dbReference>
<dbReference type="PANTHER" id="PTHR34203">
    <property type="entry name" value="METHYLTRANSFERASE, FKBM FAMILY PROTEIN"/>
    <property type="match status" value="1"/>
</dbReference>
<dbReference type="NCBIfam" id="TIGR01444">
    <property type="entry name" value="fkbM_fam"/>
    <property type="match status" value="1"/>
</dbReference>
<evidence type="ECO:0000313" key="3">
    <source>
        <dbReference type="Proteomes" id="UP000029920"/>
    </source>
</evidence>
<sequence length="265" mass="29877">MQNIQRPLPFVLASTNTGAMIVNYLDRNENAYGAYGVGYQYLQTASFDALEVGNVIELLKLRKQYFKEGVFALDCGANIGAHTIAWSIATTNWGGGLAFEAQERIYYALAGNLALNNCFNFRALNVALGCPKKKGEFLEIPMLDYTKPSSFGSLELKFDEKNEFIGQTINKDNTQKVPLISIDSLKLERIDFIKIDVERMEMEVLKGGAKSIEKFCPILLIEIIKSNQREIQDFLQNLEYEIFSMGINILAIHKQDPCIKHINQS</sequence>
<dbReference type="InterPro" id="IPR029063">
    <property type="entry name" value="SAM-dependent_MTases_sf"/>
</dbReference>
<accession>A0A4U8UED3</accession>
<evidence type="ECO:0000259" key="1">
    <source>
        <dbReference type="Pfam" id="PF05050"/>
    </source>
</evidence>
<feature type="domain" description="Methyltransferase FkbM" evidence="1">
    <location>
        <begin position="74"/>
        <end position="241"/>
    </location>
</feature>